<accession>A0AA36IVQ6</accession>
<feature type="region of interest" description="Disordered" evidence="1">
    <location>
        <begin position="53"/>
        <end position="126"/>
    </location>
</feature>
<dbReference type="EMBL" id="CAUJNA010002647">
    <property type="protein sequence ID" value="CAJ1393780.1"/>
    <property type="molecule type" value="Genomic_DNA"/>
</dbReference>
<feature type="compositionally biased region" description="Basic and acidic residues" evidence="1">
    <location>
        <begin position="106"/>
        <end position="115"/>
    </location>
</feature>
<gene>
    <name evidence="2" type="ORF">EVOR1521_LOCUS18570</name>
</gene>
<dbReference type="AlphaFoldDB" id="A0AA36IVQ6"/>
<feature type="compositionally biased region" description="Basic and acidic residues" evidence="1">
    <location>
        <begin position="53"/>
        <end position="63"/>
    </location>
</feature>
<dbReference type="Proteomes" id="UP001178507">
    <property type="component" value="Unassembled WGS sequence"/>
</dbReference>
<reference evidence="2" key="1">
    <citation type="submission" date="2023-08" db="EMBL/GenBank/DDBJ databases">
        <authorList>
            <person name="Chen Y."/>
            <person name="Shah S."/>
            <person name="Dougan E. K."/>
            <person name="Thang M."/>
            <person name="Chan C."/>
        </authorList>
    </citation>
    <scope>NUCLEOTIDE SEQUENCE</scope>
</reference>
<name>A0AA36IVQ6_9DINO</name>
<evidence type="ECO:0000256" key="1">
    <source>
        <dbReference type="SAM" id="MobiDB-lite"/>
    </source>
</evidence>
<feature type="compositionally biased region" description="Acidic residues" evidence="1">
    <location>
        <begin position="336"/>
        <end position="357"/>
    </location>
</feature>
<feature type="region of interest" description="Disordered" evidence="1">
    <location>
        <begin position="168"/>
        <end position="187"/>
    </location>
</feature>
<feature type="region of interest" description="Disordered" evidence="1">
    <location>
        <begin position="243"/>
        <end position="265"/>
    </location>
</feature>
<feature type="compositionally biased region" description="Basic and acidic residues" evidence="1">
    <location>
        <begin position="243"/>
        <end position="253"/>
    </location>
</feature>
<comment type="caution">
    <text evidence="2">The sequence shown here is derived from an EMBL/GenBank/DDBJ whole genome shotgun (WGS) entry which is preliminary data.</text>
</comment>
<keyword evidence="3" id="KW-1185">Reference proteome</keyword>
<feature type="region of interest" description="Disordered" evidence="1">
    <location>
        <begin position="138"/>
        <end position="161"/>
    </location>
</feature>
<evidence type="ECO:0000313" key="2">
    <source>
        <dbReference type="EMBL" id="CAJ1393780.1"/>
    </source>
</evidence>
<organism evidence="2 3">
    <name type="scientific">Effrenium voratum</name>
    <dbReference type="NCBI Taxonomy" id="2562239"/>
    <lineage>
        <taxon>Eukaryota</taxon>
        <taxon>Sar</taxon>
        <taxon>Alveolata</taxon>
        <taxon>Dinophyceae</taxon>
        <taxon>Suessiales</taxon>
        <taxon>Symbiodiniaceae</taxon>
        <taxon>Effrenium</taxon>
    </lineage>
</organism>
<protein>
    <submittedName>
        <fullName evidence="2">Uncharacterized protein</fullName>
    </submittedName>
</protein>
<evidence type="ECO:0000313" key="3">
    <source>
        <dbReference type="Proteomes" id="UP001178507"/>
    </source>
</evidence>
<feature type="region of interest" description="Disordered" evidence="1">
    <location>
        <begin position="307"/>
        <end position="370"/>
    </location>
</feature>
<proteinExistence type="predicted"/>
<sequence length="370" mass="40261">MAPAGFGARKPPFLRGAIGKGLSQSYSVPERLQAASLRFGTTLTMRPVRGVAVRREAEPREPRPASAATISPLRPTSAYPRTRPQSAAATKLASQGFAAAMAQRMEMGEGKESRAGRSPSSSHIGNLVGRRRVAHLAAAAQGPNARPQRAQSAGALGCSPPSLRQFQVEERPRSMSGSEQKPRQEEGSCIFEEIMRTDDFFGPILQEIKASYKAVDERPAFAEASPAEIAVDAIRRPWLDEVSDSGRETERAAARRSLQPDQVRQLEKENAALRELLRRFHSELKRGSAEGRKAKGQAAASLSVWASPEPLAAAMRRPPRRRPTRVPALNLSQVDDLSDDYEEEEEEAYDMDGDDYEVYVSPGPSAFGGG</sequence>